<dbReference type="CDD" id="cd02966">
    <property type="entry name" value="TlpA_like_family"/>
    <property type="match status" value="1"/>
</dbReference>
<dbReference type="InterPro" id="IPR013766">
    <property type="entry name" value="Thioredoxin_domain"/>
</dbReference>
<proteinExistence type="predicted"/>
<feature type="signal peptide" evidence="5">
    <location>
        <begin position="1"/>
        <end position="22"/>
    </location>
</feature>
<organism evidence="8 10">
    <name type="scientific">Shewanella psychromarinicola</name>
    <dbReference type="NCBI Taxonomy" id="2487742"/>
    <lineage>
        <taxon>Bacteria</taxon>
        <taxon>Pseudomonadati</taxon>
        <taxon>Pseudomonadota</taxon>
        <taxon>Gammaproteobacteria</taxon>
        <taxon>Alteromonadales</taxon>
        <taxon>Shewanellaceae</taxon>
        <taxon>Shewanella</taxon>
    </lineage>
</organism>
<evidence type="ECO:0000256" key="1">
    <source>
        <dbReference type="ARBA" id="ARBA00004196"/>
    </source>
</evidence>
<dbReference type="SUPFAM" id="SSF52833">
    <property type="entry name" value="Thioredoxin-like"/>
    <property type="match status" value="1"/>
</dbReference>
<keyword evidence="2" id="KW-0201">Cytochrome c-type biogenesis</keyword>
<dbReference type="EMBL" id="RKKB01000002">
    <property type="protein sequence ID" value="RPA33375.1"/>
    <property type="molecule type" value="Genomic_DNA"/>
</dbReference>
<sequence length="194" mass="22159">MNKLLPLTLLILTASIHLNAPASPVDVRVYKTGDPIEKPLVMSRFVELHHARKIADIHFMDQQKNKVDLQQYHGKLVMVNLWATWCAPCAKEIPAMQEIQQRNKDKDFVLLPISIDEDTNAIAPFFKAHGITGYETWLDPEKNIDYIMPADLIPASFILDGKGNLVGFVRGYIDWTDDDIQPYLDRLIAKYTKL</sequence>
<keyword evidence="4" id="KW-0676">Redox-active center</keyword>
<dbReference type="GO" id="GO:0017004">
    <property type="term" value="P:cytochrome complex assembly"/>
    <property type="evidence" value="ECO:0007669"/>
    <property type="project" value="UniProtKB-KW"/>
</dbReference>
<evidence type="ECO:0000256" key="4">
    <source>
        <dbReference type="ARBA" id="ARBA00023284"/>
    </source>
</evidence>
<name>A0A3N4E572_9GAMM</name>
<dbReference type="PROSITE" id="PS51352">
    <property type="entry name" value="THIOREDOXIN_2"/>
    <property type="match status" value="1"/>
</dbReference>
<protein>
    <submittedName>
        <fullName evidence="8">TlpA family protein disulfide reductase</fullName>
    </submittedName>
</protein>
<evidence type="ECO:0000313" key="10">
    <source>
        <dbReference type="Proteomes" id="UP000278855"/>
    </source>
</evidence>
<evidence type="ECO:0000313" key="9">
    <source>
        <dbReference type="Proteomes" id="UP000273778"/>
    </source>
</evidence>
<evidence type="ECO:0000259" key="6">
    <source>
        <dbReference type="PROSITE" id="PS51352"/>
    </source>
</evidence>
<evidence type="ECO:0000313" key="8">
    <source>
        <dbReference type="EMBL" id="RPA33375.1"/>
    </source>
</evidence>
<dbReference type="InterPro" id="IPR017937">
    <property type="entry name" value="Thioredoxin_CS"/>
</dbReference>
<dbReference type="EMBL" id="CP034073">
    <property type="protein sequence ID" value="AZG34833.1"/>
    <property type="molecule type" value="Genomic_DNA"/>
</dbReference>
<reference evidence="10" key="2">
    <citation type="submission" date="2018-11" db="EMBL/GenBank/DDBJ databases">
        <title>Shewanella sp. R106.</title>
        <authorList>
            <person name="Hwang Y.J."/>
            <person name="Hwang C.Y."/>
        </authorList>
    </citation>
    <scope>NUCLEOTIDE SEQUENCE [LARGE SCALE GENOMIC DNA]</scope>
    <source>
        <strain evidence="10">R106</strain>
    </source>
</reference>
<dbReference type="InterPro" id="IPR000866">
    <property type="entry name" value="AhpC/TSA"/>
</dbReference>
<dbReference type="Gene3D" id="3.40.30.10">
    <property type="entry name" value="Glutaredoxin"/>
    <property type="match status" value="1"/>
</dbReference>
<evidence type="ECO:0000256" key="2">
    <source>
        <dbReference type="ARBA" id="ARBA00022748"/>
    </source>
</evidence>
<keyword evidence="9" id="KW-1185">Reference proteome</keyword>
<reference evidence="7 9" key="1">
    <citation type="submission" date="2018-11" db="EMBL/GenBank/DDBJ databases">
        <title>Shewanella sp. M2.</title>
        <authorList>
            <person name="Hwang Y.J."/>
            <person name="Hwang C.Y."/>
        </authorList>
    </citation>
    <scope>NUCLEOTIDE SEQUENCE [LARGE SCALE GENOMIC DNA]</scope>
    <source>
        <strain evidence="7 9">M2</strain>
    </source>
</reference>
<dbReference type="Proteomes" id="UP000273778">
    <property type="component" value="Chromosome"/>
</dbReference>
<dbReference type="KEGG" id="spsr:EGC80_07815"/>
<dbReference type="Pfam" id="PF00578">
    <property type="entry name" value="AhpC-TSA"/>
    <property type="match status" value="1"/>
</dbReference>
<dbReference type="RefSeq" id="WP_124012505.1">
    <property type="nucleotide sequence ID" value="NZ_CP034073.1"/>
</dbReference>
<dbReference type="PANTHER" id="PTHR42852">
    <property type="entry name" value="THIOL:DISULFIDE INTERCHANGE PROTEIN DSBE"/>
    <property type="match status" value="1"/>
</dbReference>
<dbReference type="AlphaFoldDB" id="A0A3N4E572"/>
<dbReference type="InterPro" id="IPR050553">
    <property type="entry name" value="Thioredoxin_ResA/DsbE_sf"/>
</dbReference>
<accession>A0A3N4E572</accession>
<keyword evidence="5" id="KW-0732">Signal</keyword>
<gene>
    <name evidence="8" type="ORF">EGC77_08545</name>
    <name evidence="7" type="ORF">EGC80_07815</name>
</gene>
<reference evidence="8" key="3">
    <citation type="submission" date="2018-11" db="EMBL/GenBank/DDBJ databases">
        <authorList>
            <person name="Hwang Y.J."/>
            <person name="Hwang C.Y."/>
        </authorList>
    </citation>
    <scope>NUCLEOTIDE SEQUENCE</scope>
    <source>
        <strain evidence="8">R106</strain>
    </source>
</reference>
<dbReference type="PROSITE" id="PS00194">
    <property type="entry name" value="THIOREDOXIN_1"/>
    <property type="match status" value="1"/>
</dbReference>
<dbReference type="GO" id="GO:0015036">
    <property type="term" value="F:disulfide oxidoreductase activity"/>
    <property type="evidence" value="ECO:0007669"/>
    <property type="project" value="UniProtKB-ARBA"/>
</dbReference>
<keyword evidence="3" id="KW-1015">Disulfide bond</keyword>
<dbReference type="PANTHER" id="PTHR42852:SF6">
    <property type="entry name" value="THIOL:DISULFIDE INTERCHANGE PROTEIN DSBE"/>
    <property type="match status" value="1"/>
</dbReference>
<comment type="subcellular location">
    <subcellularLocation>
        <location evidence="1">Cell envelope</location>
    </subcellularLocation>
</comment>
<dbReference type="InterPro" id="IPR036249">
    <property type="entry name" value="Thioredoxin-like_sf"/>
</dbReference>
<feature type="chain" id="PRO_5018231179" evidence="5">
    <location>
        <begin position="23"/>
        <end position="194"/>
    </location>
</feature>
<dbReference type="GO" id="GO:0030313">
    <property type="term" value="C:cell envelope"/>
    <property type="evidence" value="ECO:0007669"/>
    <property type="project" value="UniProtKB-SubCell"/>
</dbReference>
<dbReference type="Proteomes" id="UP000278855">
    <property type="component" value="Unassembled WGS sequence"/>
</dbReference>
<evidence type="ECO:0000313" key="7">
    <source>
        <dbReference type="EMBL" id="AZG34833.1"/>
    </source>
</evidence>
<evidence type="ECO:0000256" key="3">
    <source>
        <dbReference type="ARBA" id="ARBA00023157"/>
    </source>
</evidence>
<evidence type="ECO:0000256" key="5">
    <source>
        <dbReference type="SAM" id="SignalP"/>
    </source>
</evidence>
<dbReference type="OrthoDB" id="9799347at2"/>
<dbReference type="GO" id="GO:0016209">
    <property type="term" value="F:antioxidant activity"/>
    <property type="evidence" value="ECO:0007669"/>
    <property type="project" value="InterPro"/>
</dbReference>
<feature type="domain" description="Thioredoxin" evidence="6">
    <location>
        <begin position="48"/>
        <end position="189"/>
    </location>
</feature>